<dbReference type="HOGENOM" id="CLU_3187526_0_0_10"/>
<proteinExistence type="predicted"/>
<keyword evidence="3" id="KW-1185">Reference proteome</keyword>
<sequence>MKGNLVELTSTRFPFILLVCFFFNLVGDHINFKPVSEMPNAHVTFF</sequence>
<evidence type="ECO:0000313" key="2">
    <source>
        <dbReference type="EMBL" id="EEX19527.1"/>
    </source>
</evidence>
<evidence type="ECO:0000313" key="3">
    <source>
        <dbReference type="Proteomes" id="UP000003327"/>
    </source>
</evidence>
<comment type="caution">
    <text evidence="2">The sequence shown here is derived from an EMBL/GenBank/DDBJ whole genome shotgun (WGS) entry which is preliminary data.</text>
</comment>
<dbReference type="EMBL" id="ACVA01000013">
    <property type="protein sequence ID" value="EEX19527.1"/>
    <property type="molecule type" value="Genomic_DNA"/>
</dbReference>
<dbReference type="AlphaFoldDB" id="C9MLJ3"/>
<name>C9MLJ3_9BACT</name>
<feature type="transmembrane region" description="Helical" evidence="1">
    <location>
        <begin position="12"/>
        <end position="30"/>
    </location>
</feature>
<protein>
    <submittedName>
        <fullName evidence="2">Uncharacterized protein</fullName>
    </submittedName>
</protein>
<gene>
    <name evidence="2" type="ORF">HMPREF0973_00468</name>
</gene>
<evidence type="ECO:0000256" key="1">
    <source>
        <dbReference type="SAM" id="Phobius"/>
    </source>
</evidence>
<reference evidence="2 3" key="1">
    <citation type="submission" date="2009-09" db="EMBL/GenBank/DDBJ databases">
        <authorList>
            <person name="Weinstock G."/>
            <person name="Sodergren E."/>
            <person name="Clifton S."/>
            <person name="Fulton L."/>
            <person name="Fulton B."/>
            <person name="Courtney L."/>
            <person name="Fronick C."/>
            <person name="Harrison M."/>
            <person name="Strong C."/>
            <person name="Farmer C."/>
            <person name="Delahaunty K."/>
            <person name="Markovic C."/>
            <person name="Hall O."/>
            <person name="Minx P."/>
            <person name="Tomlinson C."/>
            <person name="Mitreva M."/>
            <person name="Nelson J."/>
            <person name="Hou S."/>
            <person name="Wollam A."/>
            <person name="Pepin K.H."/>
            <person name="Johnson M."/>
            <person name="Bhonagiri V."/>
            <person name="Nash W.E."/>
            <person name="Warren W."/>
            <person name="Chinwalla A."/>
            <person name="Mardis E.R."/>
            <person name="Wilson R.K."/>
        </authorList>
    </citation>
    <scope>NUCLEOTIDE SEQUENCE [LARGE SCALE GENOMIC DNA]</scope>
    <source>
        <strain evidence="2 3">F0319</strain>
    </source>
</reference>
<keyword evidence="1" id="KW-0812">Transmembrane</keyword>
<accession>C9MLJ3</accession>
<keyword evidence="1" id="KW-1133">Transmembrane helix</keyword>
<organism evidence="2 3">
    <name type="scientific">Prevotella veroralis F0319</name>
    <dbReference type="NCBI Taxonomy" id="649761"/>
    <lineage>
        <taxon>Bacteria</taxon>
        <taxon>Pseudomonadati</taxon>
        <taxon>Bacteroidota</taxon>
        <taxon>Bacteroidia</taxon>
        <taxon>Bacteroidales</taxon>
        <taxon>Prevotellaceae</taxon>
        <taxon>Prevotella</taxon>
    </lineage>
</organism>
<dbReference type="Proteomes" id="UP000003327">
    <property type="component" value="Unassembled WGS sequence"/>
</dbReference>
<keyword evidence="1" id="KW-0472">Membrane</keyword>